<dbReference type="SUPFAM" id="SSF53474">
    <property type="entry name" value="alpha/beta-Hydrolases"/>
    <property type="match status" value="1"/>
</dbReference>
<dbReference type="PIRSF" id="PIRSF029171">
    <property type="entry name" value="Esterase_LipA"/>
    <property type="match status" value="1"/>
</dbReference>
<accession>A0ABT8L918</accession>
<dbReference type="InterPro" id="IPR029058">
    <property type="entry name" value="AB_hydrolase_fold"/>
</dbReference>
<keyword evidence="2" id="KW-1185">Reference proteome</keyword>
<dbReference type="Proteomes" id="UP001172083">
    <property type="component" value="Unassembled WGS sequence"/>
</dbReference>
<reference evidence="1" key="1">
    <citation type="submission" date="2023-06" db="EMBL/GenBank/DDBJ databases">
        <title>Genomic of Agaribacillus aureum.</title>
        <authorList>
            <person name="Wang G."/>
        </authorList>
    </citation>
    <scope>NUCLEOTIDE SEQUENCE</scope>
    <source>
        <strain evidence="1">BMA12</strain>
    </source>
</reference>
<protein>
    <submittedName>
        <fullName evidence="1">Lipase family protein</fullName>
    </submittedName>
</protein>
<comment type="caution">
    <text evidence="1">The sequence shown here is derived from an EMBL/GenBank/DDBJ whole genome shotgun (WGS) entry which is preliminary data.</text>
</comment>
<dbReference type="RefSeq" id="WP_346758904.1">
    <property type="nucleotide sequence ID" value="NZ_JAUJEB010000003.1"/>
</dbReference>
<evidence type="ECO:0000313" key="2">
    <source>
        <dbReference type="Proteomes" id="UP001172083"/>
    </source>
</evidence>
<dbReference type="PROSITE" id="PS51257">
    <property type="entry name" value="PROKAR_LIPOPROTEIN"/>
    <property type="match status" value="1"/>
</dbReference>
<dbReference type="Gene3D" id="3.40.50.1820">
    <property type="entry name" value="alpha/beta hydrolase"/>
    <property type="match status" value="1"/>
</dbReference>
<organism evidence="1 2">
    <name type="scientific">Agaribacillus aureus</name>
    <dbReference type="NCBI Taxonomy" id="3051825"/>
    <lineage>
        <taxon>Bacteria</taxon>
        <taxon>Pseudomonadati</taxon>
        <taxon>Bacteroidota</taxon>
        <taxon>Cytophagia</taxon>
        <taxon>Cytophagales</taxon>
        <taxon>Splendidivirgaceae</taxon>
        <taxon>Agaribacillus</taxon>
    </lineage>
</organism>
<dbReference type="PANTHER" id="PTHR34853:SF1">
    <property type="entry name" value="LIPASE 5"/>
    <property type="match status" value="1"/>
</dbReference>
<dbReference type="PANTHER" id="PTHR34853">
    <property type="match status" value="1"/>
</dbReference>
<dbReference type="EMBL" id="JAUJEB010000003">
    <property type="protein sequence ID" value="MDN5213566.1"/>
    <property type="molecule type" value="Genomic_DNA"/>
</dbReference>
<dbReference type="Gene3D" id="1.10.260.160">
    <property type="match status" value="1"/>
</dbReference>
<sequence length="412" mass="44873">MDKNITDKIHPFNFFTSLRSYWLLVFVVAIQACSSDEQPAPMPAENEFFVSSTELLTVSQSDIQQLAVLAGFGQFTGLIENGFTIHRVTYKTTFRDEPITASGLVVIPNGLDGPLPLLSAHHGTIFSNDEAPSEFSLTNGISGFELLSAAGFVSIIPDFIGYGESKDILHPYYNFKYTSSAILDMISAAKEFLDDQNIRYSEKLFLIGYSEGGYATLAVQRAIEEDPDGTLSVTATAAGAGGYDIPGVMDEILKNDTYDSPGYLAFITYAAIETNQWSEPLTGFFQEPFASRIPDLFDGSLTQSGVNNALSDDLGDLFNPTLLANLRNGVPTQLSDEFRLNSVDDWLPTSPVKLYHSPGDNIIPIVNSIDTANKLIANGGDQVEFVEIGGNSHGSALIPMLEKAIPWFISLR</sequence>
<evidence type="ECO:0000313" key="1">
    <source>
        <dbReference type="EMBL" id="MDN5213566.1"/>
    </source>
</evidence>
<name>A0ABT8L918_9BACT</name>
<dbReference type="Pfam" id="PF03583">
    <property type="entry name" value="LIP"/>
    <property type="match status" value="1"/>
</dbReference>
<gene>
    <name evidence="1" type="ORF">QQ020_15955</name>
</gene>
<proteinExistence type="predicted"/>
<dbReference type="InterPro" id="IPR005152">
    <property type="entry name" value="Lipase_secreted"/>
</dbReference>